<evidence type="ECO:0000313" key="2">
    <source>
        <dbReference type="EMBL" id="KAJ8027287.1"/>
    </source>
</evidence>
<dbReference type="Proteomes" id="UP001152320">
    <property type="component" value="Chromosome 16"/>
</dbReference>
<dbReference type="AlphaFoldDB" id="A0A9Q1BIM2"/>
<evidence type="ECO:0000313" key="3">
    <source>
        <dbReference type="Proteomes" id="UP001152320"/>
    </source>
</evidence>
<evidence type="ECO:0000256" key="1">
    <source>
        <dbReference type="SAM" id="MobiDB-lite"/>
    </source>
</evidence>
<gene>
    <name evidence="2" type="ORF">HOLleu_32396</name>
</gene>
<feature type="compositionally biased region" description="Basic and acidic residues" evidence="1">
    <location>
        <begin position="12"/>
        <end position="26"/>
    </location>
</feature>
<name>A0A9Q1BIM2_HOLLE</name>
<sequence length="191" mass="22415">MTSVRGEFNDGTVREKQRPSTERKTNDSPPEIEDIDKYSLRRCRNISPSYPPVRSPIKNTYSSSMRNHTAEDLFNYVTDDINTIFIAAEQSFSSAREARKVFQTTFDEIDHDNPMCEELSIYGVFKDLREETMKAVFDVERARLRTQKIASEMMKLQRGLRSLGMFRRHGNSHAREGNQGNNRWHQLYNYY</sequence>
<dbReference type="OrthoDB" id="10426732at2759"/>
<comment type="caution">
    <text evidence="2">The sequence shown here is derived from an EMBL/GenBank/DDBJ whole genome shotgun (WGS) entry which is preliminary data.</text>
</comment>
<keyword evidence="3" id="KW-1185">Reference proteome</keyword>
<dbReference type="EMBL" id="JAIZAY010000016">
    <property type="protein sequence ID" value="KAJ8027287.1"/>
    <property type="molecule type" value="Genomic_DNA"/>
</dbReference>
<organism evidence="2 3">
    <name type="scientific">Holothuria leucospilota</name>
    <name type="common">Black long sea cucumber</name>
    <name type="synonym">Mertensiothuria leucospilota</name>
    <dbReference type="NCBI Taxonomy" id="206669"/>
    <lineage>
        <taxon>Eukaryota</taxon>
        <taxon>Metazoa</taxon>
        <taxon>Echinodermata</taxon>
        <taxon>Eleutherozoa</taxon>
        <taxon>Echinozoa</taxon>
        <taxon>Holothuroidea</taxon>
        <taxon>Aspidochirotacea</taxon>
        <taxon>Aspidochirotida</taxon>
        <taxon>Holothuriidae</taxon>
        <taxon>Holothuria</taxon>
    </lineage>
</organism>
<accession>A0A9Q1BIM2</accession>
<proteinExistence type="predicted"/>
<reference evidence="2" key="1">
    <citation type="submission" date="2021-10" db="EMBL/GenBank/DDBJ databases">
        <title>Tropical sea cucumber genome reveals ecological adaptation and Cuvierian tubules defense mechanism.</title>
        <authorList>
            <person name="Chen T."/>
        </authorList>
    </citation>
    <scope>NUCLEOTIDE SEQUENCE</scope>
    <source>
        <strain evidence="2">Nanhai2018</strain>
        <tissue evidence="2">Muscle</tissue>
    </source>
</reference>
<protein>
    <submittedName>
        <fullName evidence="2">Uncharacterized protein</fullName>
    </submittedName>
</protein>
<feature type="region of interest" description="Disordered" evidence="1">
    <location>
        <begin position="1"/>
        <end position="34"/>
    </location>
</feature>